<dbReference type="Pfam" id="PF00144">
    <property type="entry name" value="Beta-lactamase"/>
    <property type="match status" value="1"/>
</dbReference>
<evidence type="ECO:0000313" key="2">
    <source>
        <dbReference type="EMBL" id="PCJ24776.1"/>
    </source>
</evidence>
<dbReference type="Gene3D" id="3.40.710.10">
    <property type="entry name" value="DD-peptidase/beta-lactamase superfamily"/>
    <property type="match status" value="1"/>
</dbReference>
<dbReference type="PANTHER" id="PTHR43283:SF14">
    <property type="entry name" value="BLL8153 PROTEIN"/>
    <property type="match status" value="1"/>
</dbReference>
<dbReference type="Proteomes" id="UP000218327">
    <property type="component" value="Unassembled WGS sequence"/>
</dbReference>
<dbReference type="InterPro" id="IPR050789">
    <property type="entry name" value="Diverse_Enzym_Activities"/>
</dbReference>
<protein>
    <submittedName>
        <fullName evidence="2">Serine hydrolase</fullName>
    </submittedName>
</protein>
<dbReference type="SUPFAM" id="SSF56601">
    <property type="entry name" value="beta-lactamase/transpeptidase-like"/>
    <property type="match status" value="1"/>
</dbReference>
<dbReference type="EMBL" id="NVVJ01000023">
    <property type="protein sequence ID" value="PCJ24776.1"/>
    <property type="molecule type" value="Genomic_DNA"/>
</dbReference>
<dbReference type="AlphaFoldDB" id="A0A2A5B115"/>
<gene>
    <name evidence="2" type="ORF">COA96_08680</name>
</gene>
<evidence type="ECO:0000313" key="3">
    <source>
        <dbReference type="Proteomes" id="UP000218327"/>
    </source>
</evidence>
<sequence length="389" mass="42291">MLSGWASIADTPALSASDLAIIDTLVASYEKSGSSEDILFWTPEQRRVGFKEMDNIYPTRMVPAGDKTYQLTSSPTDFSDITYTVNGTTKRVADFLDKPESIGLIVVHKDKILSEYYADGNNKESRWISFSVSKSITSLLIGAAIQDGYIESVDEPVVNYLPRLRGTAYEHATIKNVLNMASGVEWNENYSDPESDVAQAGGLNGLPLIQYLAKLPVGSEPGEVFNYSTGETNLAGGILRAAIGNNASTYLTHKIWQPFGMEFDASWVLDGYGGAELGGCCLNASLRDYARLGIFAMHNGQLADGTQVIPENWMKESTTPSKGLARYGYFWWLNGDGSYAARGIFGQTIMIDPEKELVIAMHNSSASVADQSFGQEMNAVVMAIAAAIK</sequence>
<dbReference type="PANTHER" id="PTHR43283">
    <property type="entry name" value="BETA-LACTAMASE-RELATED"/>
    <property type="match status" value="1"/>
</dbReference>
<reference evidence="3" key="1">
    <citation type="submission" date="2017-08" db="EMBL/GenBank/DDBJ databases">
        <title>A dynamic microbial community with high functional redundancy inhabits the cold, oxic subseafloor aquifer.</title>
        <authorList>
            <person name="Tully B.J."/>
            <person name="Wheat C.G."/>
            <person name="Glazer B.T."/>
            <person name="Huber J.A."/>
        </authorList>
    </citation>
    <scope>NUCLEOTIDE SEQUENCE [LARGE SCALE GENOMIC DNA]</scope>
</reference>
<accession>A0A2A5B115</accession>
<name>A0A2A5B115_9GAMM</name>
<feature type="domain" description="Beta-lactamase-related" evidence="1">
    <location>
        <begin position="101"/>
        <end position="362"/>
    </location>
</feature>
<proteinExistence type="predicted"/>
<evidence type="ECO:0000259" key="1">
    <source>
        <dbReference type="Pfam" id="PF00144"/>
    </source>
</evidence>
<dbReference type="InterPro" id="IPR012338">
    <property type="entry name" value="Beta-lactam/transpept-like"/>
</dbReference>
<comment type="caution">
    <text evidence="2">The sequence shown here is derived from an EMBL/GenBank/DDBJ whole genome shotgun (WGS) entry which is preliminary data.</text>
</comment>
<dbReference type="GO" id="GO:0016787">
    <property type="term" value="F:hydrolase activity"/>
    <property type="evidence" value="ECO:0007669"/>
    <property type="project" value="UniProtKB-KW"/>
</dbReference>
<keyword evidence="2" id="KW-0378">Hydrolase</keyword>
<dbReference type="InterPro" id="IPR001466">
    <property type="entry name" value="Beta-lactam-related"/>
</dbReference>
<organism evidence="2 3">
    <name type="scientific">SAR86 cluster bacterium</name>
    <dbReference type="NCBI Taxonomy" id="2030880"/>
    <lineage>
        <taxon>Bacteria</taxon>
        <taxon>Pseudomonadati</taxon>
        <taxon>Pseudomonadota</taxon>
        <taxon>Gammaproteobacteria</taxon>
        <taxon>SAR86 cluster</taxon>
    </lineage>
</organism>